<organism evidence="2 3">
    <name type="scientific">Drosophila gunungcola</name>
    <name type="common">fruit fly</name>
    <dbReference type="NCBI Taxonomy" id="103775"/>
    <lineage>
        <taxon>Eukaryota</taxon>
        <taxon>Metazoa</taxon>
        <taxon>Ecdysozoa</taxon>
        <taxon>Arthropoda</taxon>
        <taxon>Hexapoda</taxon>
        <taxon>Insecta</taxon>
        <taxon>Pterygota</taxon>
        <taxon>Neoptera</taxon>
        <taxon>Endopterygota</taxon>
        <taxon>Diptera</taxon>
        <taxon>Brachycera</taxon>
        <taxon>Muscomorpha</taxon>
        <taxon>Ephydroidea</taxon>
        <taxon>Drosophilidae</taxon>
        <taxon>Drosophila</taxon>
        <taxon>Sophophora</taxon>
    </lineage>
</organism>
<gene>
    <name evidence="2" type="ORF">M5D96_011456</name>
</gene>
<evidence type="ECO:0000313" key="2">
    <source>
        <dbReference type="EMBL" id="KAI8035706.1"/>
    </source>
</evidence>
<reference evidence="2" key="1">
    <citation type="journal article" date="2023" name="Genome Biol. Evol.">
        <title>Long-read-based Genome Assembly of Drosophila gunungcola Reveals Fewer Chemosensory Genes in Flower-breeding Species.</title>
        <authorList>
            <person name="Negi A."/>
            <person name="Liao B.Y."/>
            <person name="Yeh S.D."/>
        </authorList>
    </citation>
    <scope>NUCLEOTIDE SEQUENCE</scope>
    <source>
        <strain evidence="2">Sukarami</strain>
    </source>
</reference>
<proteinExistence type="predicted"/>
<comment type="caution">
    <text evidence="2">The sequence shown here is derived from an EMBL/GenBank/DDBJ whole genome shotgun (WGS) entry which is preliminary data.</text>
</comment>
<feature type="region of interest" description="Disordered" evidence="1">
    <location>
        <begin position="113"/>
        <end position="134"/>
    </location>
</feature>
<name>A0A9Q0BKY4_9MUSC</name>
<dbReference type="Proteomes" id="UP001059596">
    <property type="component" value="Unassembled WGS sequence"/>
</dbReference>
<feature type="region of interest" description="Disordered" evidence="1">
    <location>
        <begin position="206"/>
        <end position="229"/>
    </location>
</feature>
<protein>
    <submittedName>
        <fullName evidence="2">Uncharacterized protein</fullName>
    </submittedName>
</protein>
<dbReference type="EMBL" id="JAMKOV010000031">
    <property type="protein sequence ID" value="KAI8035706.1"/>
    <property type="molecule type" value="Genomic_DNA"/>
</dbReference>
<evidence type="ECO:0000313" key="3">
    <source>
        <dbReference type="Proteomes" id="UP001059596"/>
    </source>
</evidence>
<dbReference type="AlphaFoldDB" id="A0A9Q0BKY4"/>
<sequence length="229" mass="26103">MMDDLMRALDWMNVETTLQHAALASEACTGRTLGADREPLWVEGRKSSPVANAIPEDLPVPKEEIPLVPRTNWEPSISCFPDAQAINASIVKRELEEEGKRCVRQQLKVLKDRQDARRLSRESQQKQEESQLQQKALRERNEILLNQKADQMTKVQLEAQQREQLALRQQTDQSCTSLPWRACPAAKGDSTRSTRASLGYCSPWTRKRSRCAPPRTHSLRSWARNSNSS</sequence>
<accession>A0A9Q0BKY4</accession>
<evidence type="ECO:0000256" key="1">
    <source>
        <dbReference type="SAM" id="MobiDB-lite"/>
    </source>
</evidence>
<feature type="compositionally biased region" description="Basic and acidic residues" evidence="1">
    <location>
        <begin position="113"/>
        <end position="129"/>
    </location>
</feature>
<keyword evidence="3" id="KW-1185">Reference proteome</keyword>